<protein>
    <recommendedName>
        <fullName evidence="6">Secreted protein</fullName>
    </recommendedName>
</protein>
<gene>
    <name evidence="2" type="ORF">PGT21_024026</name>
    <name evidence="3" type="ORF">PGTUg99_035592</name>
</gene>
<evidence type="ECO:0000313" key="3">
    <source>
        <dbReference type="EMBL" id="KAA1095921.1"/>
    </source>
</evidence>
<evidence type="ECO:0000256" key="1">
    <source>
        <dbReference type="SAM" id="SignalP"/>
    </source>
</evidence>
<evidence type="ECO:0000313" key="2">
    <source>
        <dbReference type="EMBL" id="KAA1087165.1"/>
    </source>
</evidence>
<dbReference type="AlphaFoldDB" id="A0A5B0NCW9"/>
<reference evidence="4 5" key="1">
    <citation type="submission" date="2019-05" db="EMBL/GenBank/DDBJ databases">
        <title>Emergence of the Ug99 lineage of the wheat stem rust pathogen through somatic hybridization.</title>
        <authorList>
            <person name="Li F."/>
            <person name="Upadhyaya N.M."/>
            <person name="Sperschneider J."/>
            <person name="Matny O."/>
            <person name="Nguyen-Phuc H."/>
            <person name="Mago R."/>
            <person name="Raley C."/>
            <person name="Miller M.E."/>
            <person name="Silverstein K.A.T."/>
            <person name="Henningsen E."/>
            <person name="Hirsch C.D."/>
            <person name="Visser B."/>
            <person name="Pretorius Z.A."/>
            <person name="Steffenson B.J."/>
            <person name="Schwessinger B."/>
            <person name="Dodds P.N."/>
            <person name="Figueroa M."/>
        </authorList>
    </citation>
    <scope>NUCLEOTIDE SEQUENCE [LARGE SCALE GENOMIC DNA]</scope>
    <source>
        <strain evidence="2">21-0</strain>
        <strain evidence="3 5">Ug99</strain>
    </source>
</reference>
<keyword evidence="4" id="KW-1185">Reference proteome</keyword>
<dbReference type="Proteomes" id="UP000325313">
    <property type="component" value="Unassembled WGS sequence"/>
</dbReference>
<feature type="chain" id="PRO_5033473921" description="Secreted protein" evidence="1">
    <location>
        <begin position="23"/>
        <end position="284"/>
    </location>
</feature>
<name>A0A5B0NCW9_PUCGR</name>
<dbReference type="EMBL" id="VSWC01000105">
    <property type="protein sequence ID" value="KAA1087165.1"/>
    <property type="molecule type" value="Genomic_DNA"/>
</dbReference>
<accession>A0A5B0NCW9</accession>
<feature type="signal peptide" evidence="1">
    <location>
        <begin position="1"/>
        <end position="22"/>
    </location>
</feature>
<sequence length="284" mass="33069">MLLTKILVSLQILHFYVAPAHSSLLAKHLVKRTDEILDSFAHSTLHGEPEAMINLALTEKVDNSQVHSIKHEFPFNTDNQLHDIHVFNDPKKLSPTEEKNYLEKFKALISELIINQSNYINISHSKNTFEGDHLLIEKFRQLLATSTETQKKMIRKIIRGYQYALEHEDFIRKKAEFYPAQFENFNQSQQDEFLALFIKVQAYLSKAYHAQQTAKSIKLADDLEKSFTKLLIVAHLSKSQIETVFENLHFCTLLHKIDLFENETKIKLKALNLKQLEFIHDLLV</sequence>
<evidence type="ECO:0000313" key="4">
    <source>
        <dbReference type="Proteomes" id="UP000324748"/>
    </source>
</evidence>
<evidence type="ECO:0008006" key="6">
    <source>
        <dbReference type="Google" id="ProtNLM"/>
    </source>
</evidence>
<evidence type="ECO:0000313" key="5">
    <source>
        <dbReference type="Proteomes" id="UP000325313"/>
    </source>
</evidence>
<comment type="caution">
    <text evidence="2">The sequence shown here is derived from an EMBL/GenBank/DDBJ whole genome shotgun (WGS) entry which is preliminary data.</text>
</comment>
<keyword evidence="1" id="KW-0732">Signal</keyword>
<organism evidence="2 4">
    <name type="scientific">Puccinia graminis f. sp. tritici</name>
    <dbReference type="NCBI Taxonomy" id="56615"/>
    <lineage>
        <taxon>Eukaryota</taxon>
        <taxon>Fungi</taxon>
        <taxon>Dikarya</taxon>
        <taxon>Basidiomycota</taxon>
        <taxon>Pucciniomycotina</taxon>
        <taxon>Pucciniomycetes</taxon>
        <taxon>Pucciniales</taxon>
        <taxon>Pucciniaceae</taxon>
        <taxon>Puccinia</taxon>
    </lineage>
</organism>
<dbReference type="Proteomes" id="UP000324748">
    <property type="component" value="Unassembled WGS sequence"/>
</dbReference>
<proteinExistence type="predicted"/>
<dbReference type="EMBL" id="VDEP01000371">
    <property type="protein sequence ID" value="KAA1095921.1"/>
    <property type="molecule type" value="Genomic_DNA"/>
</dbReference>